<evidence type="ECO:0000313" key="2">
    <source>
        <dbReference type="EMBL" id="NML24698.1"/>
    </source>
</evidence>
<dbReference type="GO" id="GO:0020037">
    <property type="term" value="F:heme binding"/>
    <property type="evidence" value="ECO:0007669"/>
    <property type="project" value="InterPro"/>
</dbReference>
<dbReference type="RefSeq" id="WP_169144354.1">
    <property type="nucleotide sequence ID" value="NZ_JABBGA010000002.1"/>
</dbReference>
<accession>A0A848FXU1</accession>
<feature type="chain" id="PRO_5032516638" description="Cytochrome c" evidence="1">
    <location>
        <begin position="25"/>
        <end position="127"/>
    </location>
</feature>
<feature type="signal peptide" evidence="1">
    <location>
        <begin position="1"/>
        <end position="24"/>
    </location>
</feature>
<dbReference type="InterPro" id="IPR002321">
    <property type="entry name" value="Cyt_c_II"/>
</dbReference>
<dbReference type="GO" id="GO:0022900">
    <property type="term" value="P:electron transport chain"/>
    <property type="evidence" value="ECO:0007669"/>
    <property type="project" value="InterPro"/>
</dbReference>
<dbReference type="EMBL" id="JABBGA010000002">
    <property type="protein sequence ID" value="NML24698.1"/>
    <property type="molecule type" value="Genomic_DNA"/>
</dbReference>
<keyword evidence="1" id="KW-0732">Signal</keyword>
<comment type="caution">
    <text evidence="2">The sequence shown here is derived from an EMBL/GenBank/DDBJ whole genome shotgun (WGS) entry which is preliminary data.</text>
</comment>
<gene>
    <name evidence="2" type="ORF">HHL15_03005</name>
</gene>
<keyword evidence="3" id="KW-1185">Reference proteome</keyword>
<evidence type="ECO:0000256" key="1">
    <source>
        <dbReference type="SAM" id="SignalP"/>
    </source>
</evidence>
<organism evidence="2 3">
    <name type="scientific">Zoogloea dura</name>
    <dbReference type="NCBI Taxonomy" id="2728840"/>
    <lineage>
        <taxon>Bacteria</taxon>
        <taxon>Pseudomonadati</taxon>
        <taxon>Pseudomonadota</taxon>
        <taxon>Betaproteobacteria</taxon>
        <taxon>Rhodocyclales</taxon>
        <taxon>Zoogloeaceae</taxon>
        <taxon>Zoogloea</taxon>
    </lineage>
</organism>
<dbReference type="PROSITE" id="PS51009">
    <property type="entry name" value="CYTCII"/>
    <property type="match status" value="1"/>
</dbReference>
<dbReference type="SUPFAM" id="SSF47175">
    <property type="entry name" value="Cytochromes"/>
    <property type="match status" value="1"/>
</dbReference>
<evidence type="ECO:0000313" key="3">
    <source>
        <dbReference type="Proteomes" id="UP000580043"/>
    </source>
</evidence>
<name>A0A848FXU1_9RHOO</name>
<reference evidence="2 3" key="1">
    <citation type="submission" date="2020-04" db="EMBL/GenBank/DDBJ databases">
        <title>Zoogloea sp. G-4-1-14 isolated from soil.</title>
        <authorList>
            <person name="Dahal R.H."/>
        </authorList>
    </citation>
    <scope>NUCLEOTIDE SEQUENCE [LARGE SCALE GENOMIC DNA]</scope>
    <source>
        <strain evidence="2 3">G-4-1-14</strain>
    </source>
</reference>
<dbReference type="AlphaFoldDB" id="A0A848FXU1"/>
<dbReference type="GO" id="GO:0009055">
    <property type="term" value="F:electron transfer activity"/>
    <property type="evidence" value="ECO:0007669"/>
    <property type="project" value="InterPro"/>
</dbReference>
<proteinExistence type="predicted"/>
<evidence type="ECO:0008006" key="4">
    <source>
        <dbReference type="Google" id="ProtNLM"/>
    </source>
</evidence>
<protein>
    <recommendedName>
        <fullName evidence="4">Cytochrome c</fullName>
    </recommendedName>
</protein>
<dbReference type="Proteomes" id="UP000580043">
    <property type="component" value="Unassembled WGS sequence"/>
</dbReference>
<dbReference type="Gene3D" id="1.20.120.10">
    <property type="entry name" value="Cytochrome c/b562"/>
    <property type="match status" value="1"/>
</dbReference>
<sequence length="127" mass="13756">MHKKRLLHLALTSLLAMTAFTASGAVDEDFMRNVEDTFKSADSAIGLKDAKTATSDARELEKLFKEVTDHYAQKGDAAEGVKLSQKSVDLSTKIVTTVAAKDFDSAALASAELGRTCKTCHNVYKQD</sequence>
<dbReference type="InterPro" id="IPR010980">
    <property type="entry name" value="Cyt_c/b562"/>
</dbReference>
<dbReference type="GO" id="GO:0005506">
    <property type="term" value="F:iron ion binding"/>
    <property type="evidence" value="ECO:0007669"/>
    <property type="project" value="InterPro"/>
</dbReference>